<dbReference type="Pfam" id="PF00106">
    <property type="entry name" value="adh_short"/>
    <property type="match status" value="1"/>
</dbReference>
<dbReference type="PANTHER" id="PTHR43157:SF22">
    <property type="entry name" value="SHORT-CHAIN DEHYDROGENASE_REDUCTASE PHMF"/>
    <property type="match status" value="1"/>
</dbReference>
<accession>A0A9P4HYI1</accession>
<dbReference type="InterPro" id="IPR002347">
    <property type="entry name" value="SDR_fam"/>
</dbReference>
<evidence type="ECO:0000313" key="2">
    <source>
        <dbReference type="EMBL" id="KAF2089887.1"/>
    </source>
</evidence>
<dbReference type="Gene3D" id="3.40.50.720">
    <property type="entry name" value="NAD(P)-binding Rossmann-like Domain"/>
    <property type="match status" value="1"/>
</dbReference>
<keyword evidence="3" id="KW-1185">Reference proteome</keyword>
<evidence type="ECO:0000313" key="3">
    <source>
        <dbReference type="Proteomes" id="UP000799776"/>
    </source>
</evidence>
<dbReference type="GO" id="GO:0016491">
    <property type="term" value="F:oxidoreductase activity"/>
    <property type="evidence" value="ECO:0007669"/>
    <property type="project" value="UniProtKB-KW"/>
</dbReference>
<keyword evidence="1" id="KW-0560">Oxidoreductase</keyword>
<dbReference type="Proteomes" id="UP000799776">
    <property type="component" value="Unassembled WGS sequence"/>
</dbReference>
<dbReference type="EMBL" id="ML978713">
    <property type="protein sequence ID" value="KAF2089887.1"/>
    <property type="molecule type" value="Genomic_DNA"/>
</dbReference>
<reference evidence="2" key="1">
    <citation type="journal article" date="2020" name="Stud. Mycol.">
        <title>101 Dothideomycetes genomes: a test case for predicting lifestyles and emergence of pathogens.</title>
        <authorList>
            <person name="Haridas S."/>
            <person name="Albert R."/>
            <person name="Binder M."/>
            <person name="Bloem J."/>
            <person name="Labutti K."/>
            <person name="Salamov A."/>
            <person name="Andreopoulos B."/>
            <person name="Baker S."/>
            <person name="Barry K."/>
            <person name="Bills G."/>
            <person name="Bluhm B."/>
            <person name="Cannon C."/>
            <person name="Castanera R."/>
            <person name="Culley D."/>
            <person name="Daum C."/>
            <person name="Ezra D."/>
            <person name="Gonzalez J."/>
            <person name="Henrissat B."/>
            <person name="Kuo A."/>
            <person name="Liang C."/>
            <person name="Lipzen A."/>
            <person name="Lutzoni F."/>
            <person name="Magnuson J."/>
            <person name="Mondo S."/>
            <person name="Nolan M."/>
            <person name="Ohm R."/>
            <person name="Pangilinan J."/>
            <person name="Park H.-J."/>
            <person name="Ramirez L."/>
            <person name="Alfaro M."/>
            <person name="Sun H."/>
            <person name="Tritt A."/>
            <person name="Yoshinaga Y."/>
            <person name="Zwiers L.-H."/>
            <person name="Turgeon B."/>
            <person name="Goodwin S."/>
            <person name="Spatafora J."/>
            <person name="Crous P."/>
            <person name="Grigoriev I."/>
        </authorList>
    </citation>
    <scope>NUCLEOTIDE SEQUENCE</scope>
    <source>
        <strain evidence="2">CBS 121410</strain>
    </source>
</reference>
<comment type="caution">
    <text evidence="2">The sequence shown here is derived from an EMBL/GenBank/DDBJ whole genome shotgun (WGS) entry which is preliminary data.</text>
</comment>
<evidence type="ECO:0000256" key="1">
    <source>
        <dbReference type="ARBA" id="ARBA00023002"/>
    </source>
</evidence>
<gene>
    <name evidence="2" type="ORF">K490DRAFT_36306</name>
</gene>
<dbReference type="OrthoDB" id="542013at2759"/>
<dbReference type="InterPro" id="IPR036291">
    <property type="entry name" value="NAD(P)-bd_dom_sf"/>
</dbReference>
<dbReference type="PANTHER" id="PTHR43157">
    <property type="entry name" value="PHOSPHATIDYLINOSITOL-GLYCAN BIOSYNTHESIS CLASS F PROTEIN-RELATED"/>
    <property type="match status" value="1"/>
</dbReference>
<dbReference type="AlphaFoldDB" id="A0A9P4HYI1"/>
<sequence>MSLLYHGIKAKLWPPTNPINASFSGKTIIVTGANTGLGWDAALKFVAQGAARIIFAVRSIEKGNAAKIKIESLTNRRGVVEVWQLDMNSYDSIRSFASRVDRDIPRLDIAVLNAGVVHTTYATSSYGWERTLQINTLSTTLLALHLLPKLKASSKTAASTPVLEIVSSTSIYTVAKSLSPTEKASPNLLEAFNYPPFKSQPQYAKTKVLIQSVVETLALIVDPKEVIVTSVCPGPCFSDIAREHMTNPIIAAILGFLLLMTFRTTEQGARTYVSATQQGERVHGRMWKDDQVQPHAPLLDGQEGDALRKKAWFDIIDALRKDVPEVVELAKA</sequence>
<name>A0A9P4HYI1_9PEZI</name>
<proteinExistence type="predicted"/>
<protein>
    <submittedName>
        <fullName evidence="2">Short-chain dehydrogenase/reductase family protein</fullName>
    </submittedName>
</protein>
<dbReference type="PRINTS" id="PR00081">
    <property type="entry name" value="GDHRDH"/>
</dbReference>
<organism evidence="2 3">
    <name type="scientific">Saccharata proteae CBS 121410</name>
    <dbReference type="NCBI Taxonomy" id="1314787"/>
    <lineage>
        <taxon>Eukaryota</taxon>
        <taxon>Fungi</taxon>
        <taxon>Dikarya</taxon>
        <taxon>Ascomycota</taxon>
        <taxon>Pezizomycotina</taxon>
        <taxon>Dothideomycetes</taxon>
        <taxon>Dothideomycetes incertae sedis</taxon>
        <taxon>Botryosphaeriales</taxon>
        <taxon>Saccharataceae</taxon>
        <taxon>Saccharata</taxon>
    </lineage>
</organism>
<dbReference type="SUPFAM" id="SSF51735">
    <property type="entry name" value="NAD(P)-binding Rossmann-fold domains"/>
    <property type="match status" value="1"/>
</dbReference>